<evidence type="ECO:0000313" key="3">
    <source>
        <dbReference type="Proteomes" id="UP001586593"/>
    </source>
</evidence>
<dbReference type="Proteomes" id="UP001586593">
    <property type="component" value="Unassembled WGS sequence"/>
</dbReference>
<dbReference type="Gene3D" id="3.40.710.10">
    <property type="entry name" value="DD-peptidase/beta-lactamase superfamily"/>
    <property type="match status" value="1"/>
</dbReference>
<dbReference type="InterPro" id="IPR012338">
    <property type="entry name" value="Beta-lactam/transpept-like"/>
</dbReference>
<dbReference type="EMBL" id="JAZHXJ010002111">
    <property type="protein sequence ID" value="KAL1841159.1"/>
    <property type="molecule type" value="Genomic_DNA"/>
</dbReference>
<accession>A0ABR3VH98</accession>
<protein>
    <recommendedName>
        <fullName evidence="1">Beta-lactamase-related domain-containing protein</fullName>
    </recommendedName>
</protein>
<dbReference type="InterPro" id="IPR050789">
    <property type="entry name" value="Diverse_Enzym_Activities"/>
</dbReference>
<sequence length="396" mass="44115">MTGLISEQRQERLRGIIDEYTSDAETRIPGLVYLSAETVFWLASFTKLATSVACMQLVEKGLIRLDDADQLEAISPELRDVKVLKRDDDGNFTLGDKKRRITLRMLLNHTAGFGYAFEDERLALYGQPIGLDDFSGERDDVINRPLVNQPGEKFQYGTSMDWVGIIIERVSGLSLEDYFQENVFGPLGMQSVSFHPSEKAKSNLAYMHQRLPGGKLIQADHLYRKPLIAGPANEEGRGVFCAGGHGCFGQPAEYRKLISLLLNNGTDSKTGAQLLKPETVEEMFKDQIPDKPRFCNEYVPVAKPLLANPTPLQPVPDNLTEGWGLSFSLSHQPTAWGRAAGSASWEGLANLYWFADRQTGLGGLIASQILPYGDSYVVECFERVEAEIYKAIRENE</sequence>
<dbReference type="SUPFAM" id="SSF56601">
    <property type="entry name" value="beta-lactamase/transpeptidase-like"/>
    <property type="match status" value="1"/>
</dbReference>
<proteinExistence type="predicted"/>
<keyword evidence="3" id="KW-1185">Reference proteome</keyword>
<dbReference type="InterPro" id="IPR001466">
    <property type="entry name" value="Beta-lactam-related"/>
</dbReference>
<evidence type="ECO:0000259" key="1">
    <source>
        <dbReference type="Pfam" id="PF00144"/>
    </source>
</evidence>
<gene>
    <name evidence="2" type="ORF">VTK73DRAFT_3583</name>
</gene>
<name>A0ABR3VH98_9PEZI</name>
<dbReference type="PANTHER" id="PTHR43283:SF3">
    <property type="entry name" value="BETA-LACTAMASE FAMILY PROTEIN (AFU_ORTHOLOGUE AFUA_5G07500)"/>
    <property type="match status" value="1"/>
</dbReference>
<dbReference type="PANTHER" id="PTHR43283">
    <property type="entry name" value="BETA-LACTAMASE-RELATED"/>
    <property type="match status" value="1"/>
</dbReference>
<comment type="caution">
    <text evidence="2">The sequence shown here is derived from an EMBL/GenBank/DDBJ whole genome shotgun (WGS) entry which is preliminary data.</text>
</comment>
<organism evidence="2 3">
    <name type="scientific">Phialemonium thermophilum</name>
    <dbReference type="NCBI Taxonomy" id="223376"/>
    <lineage>
        <taxon>Eukaryota</taxon>
        <taxon>Fungi</taxon>
        <taxon>Dikarya</taxon>
        <taxon>Ascomycota</taxon>
        <taxon>Pezizomycotina</taxon>
        <taxon>Sordariomycetes</taxon>
        <taxon>Sordariomycetidae</taxon>
        <taxon>Cephalothecales</taxon>
        <taxon>Cephalothecaceae</taxon>
        <taxon>Phialemonium</taxon>
    </lineage>
</organism>
<feature type="domain" description="Beta-lactamase-related" evidence="1">
    <location>
        <begin position="35"/>
        <end position="371"/>
    </location>
</feature>
<evidence type="ECO:0000313" key="2">
    <source>
        <dbReference type="EMBL" id="KAL1841159.1"/>
    </source>
</evidence>
<reference evidence="2 3" key="1">
    <citation type="journal article" date="2024" name="Commun. Biol.">
        <title>Comparative genomic analysis of thermophilic fungi reveals convergent evolutionary adaptations and gene losses.</title>
        <authorList>
            <person name="Steindorff A.S."/>
            <person name="Aguilar-Pontes M.V."/>
            <person name="Robinson A.J."/>
            <person name="Andreopoulos B."/>
            <person name="LaButti K."/>
            <person name="Kuo A."/>
            <person name="Mondo S."/>
            <person name="Riley R."/>
            <person name="Otillar R."/>
            <person name="Haridas S."/>
            <person name="Lipzen A."/>
            <person name="Grimwood J."/>
            <person name="Schmutz J."/>
            <person name="Clum A."/>
            <person name="Reid I.D."/>
            <person name="Moisan M.C."/>
            <person name="Butler G."/>
            <person name="Nguyen T.T.M."/>
            <person name="Dewar K."/>
            <person name="Conant G."/>
            <person name="Drula E."/>
            <person name="Henrissat B."/>
            <person name="Hansel C."/>
            <person name="Singer S."/>
            <person name="Hutchinson M.I."/>
            <person name="de Vries R.P."/>
            <person name="Natvig D.O."/>
            <person name="Powell A.J."/>
            <person name="Tsang A."/>
            <person name="Grigoriev I.V."/>
        </authorList>
    </citation>
    <scope>NUCLEOTIDE SEQUENCE [LARGE SCALE GENOMIC DNA]</scope>
    <source>
        <strain evidence="2 3">ATCC 24622</strain>
    </source>
</reference>
<dbReference type="Pfam" id="PF00144">
    <property type="entry name" value="Beta-lactamase"/>
    <property type="match status" value="1"/>
</dbReference>